<dbReference type="InterPro" id="IPR000182">
    <property type="entry name" value="GNAT_dom"/>
</dbReference>
<organism evidence="2 3">
    <name type="scientific">Kribbella sancticallisti</name>
    <dbReference type="NCBI Taxonomy" id="460087"/>
    <lineage>
        <taxon>Bacteria</taxon>
        <taxon>Bacillati</taxon>
        <taxon>Actinomycetota</taxon>
        <taxon>Actinomycetes</taxon>
        <taxon>Propionibacteriales</taxon>
        <taxon>Kribbellaceae</taxon>
        <taxon>Kribbella</taxon>
    </lineage>
</organism>
<dbReference type="Gene3D" id="3.40.630.30">
    <property type="match status" value="1"/>
</dbReference>
<gene>
    <name evidence="2" type="ORF">GCM10009789_28070</name>
</gene>
<comment type="caution">
    <text evidence="2">The sequence shown here is derived from an EMBL/GenBank/DDBJ whole genome shotgun (WGS) entry which is preliminary data.</text>
</comment>
<keyword evidence="3" id="KW-1185">Reference proteome</keyword>
<sequence>MSLDRIAELLELAEAEALWGYESVAPPEIVETLGMASTRIGGGVVLAVRNDVTDYWSKALGFGFSEPVTADLVGEITAFYREQGVRLATLQFAPAALPADWDAIREKEGITEGSRWLKLARLAGLVESAETDLRIDVVGPEDAAQWASVLTRGFGMPEEHFAPMVQGVVERPDWSAYAAWDGDQMIAAASVVIKGEVAEFAGASTLPSHRGRGAQSALLAARARHAAAAGVKWLSGETGKPAEGEQNRSLNNMLRTGFEIRYERENWIWRP</sequence>
<dbReference type="PROSITE" id="PS51186">
    <property type="entry name" value="GNAT"/>
    <property type="match status" value="1"/>
</dbReference>
<dbReference type="InterPro" id="IPR016181">
    <property type="entry name" value="Acyl_CoA_acyltransferase"/>
</dbReference>
<protein>
    <recommendedName>
        <fullName evidence="1">N-acetyltransferase domain-containing protein</fullName>
    </recommendedName>
</protein>
<evidence type="ECO:0000259" key="1">
    <source>
        <dbReference type="PROSITE" id="PS51186"/>
    </source>
</evidence>
<feature type="domain" description="N-acetyltransferase" evidence="1">
    <location>
        <begin position="133"/>
        <end position="271"/>
    </location>
</feature>
<proteinExistence type="predicted"/>
<reference evidence="2 3" key="1">
    <citation type="journal article" date="2019" name="Int. J. Syst. Evol. Microbiol.">
        <title>The Global Catalogue of Microorganisms (GCM) 10K type strain sequencing project: providing services to taxonomists for standard genome sequencing and annotation.</title>
        <authorList>
            <consortium name="The Broad Institute Genomics Platform"/>
            <consortium name="The Broad Institute Genome Sequencing Center for Infectious Disease"/>
            <person name="Wu L."/>
            <person name="Ma J."/>
        </authorList>
    </citation>
    <scope>NUCLEOTIDE SEQUENCE [LARGE SCALE GENOMIC DNA]</scope>
    <source>
        <strain evidence="2 3">JCM 14969</strain>
    </source>
</reference>
<dbReference type="RefSeq" id="WP_344213706.1">
    <property type="nucleotide sequence ID" value="NZ_BAAAOS010000018.1"/>
</dbReference>
<dbReference type="Proteomes" id="UP001500393">
    <property type="component" value="Unassembled WGS sequence"/>
</dbReference>
<name>A0ABN2D937_9ACTN</name>
<dbReference type="SUPFAM" id="SSF55729">
    <property type="entry name" value="Acyl-CoA N-acyltransferases (Nat)"/>
    <property type="match status" value="1"/>
</dbReference>
<evidence type="ECO:0000313" key="2">
    <source>
        <dbReference type="EMBL" id="GAA1572932.1"/>
    </source>
</evidence>
<accession>A0ABN2D937</accession>
<dbReference type="EMBL" id="BAAAOS010000018">
    <property type="protein sequence ID" value="GAA1572932.1"/>
    <property type="molecule type" value="Genomic_DNA"/>
</dbReference>
<evidence type="ECO:0000313" key="3">
    <source>
        <dbReference type="Proteomes" id="UP001500393"/>
    </source>
</evidence>